<dbReference type="Proteomes" id="UP001219355">
    <property type="component" value="Chromosome 5"/>
</dbReference>
<proteinExistence type="predicted"/>
<gene>
    <name evidence="3" type="ORF">PRK78_007308</name>
</gene>
<feature type="compositionally biased region" description="Low complexity" evidence="1">
    <location>
        <begin position="135"/>
        <end position="183"/>
    </location>
</feature>
<evidence type="ECO:0000256" key="2">
    <source>
        <dbReference type="SAM" id="SignalP"/>
    </source>
</evidence>
<evidence type="ECO:0000313" key="4">
    <source>
        <dbReference type="Proteomes" id="UP001219355"/>
    </source>
</evidence>
<keyword evidence="2" id="KW-0732">Signal</keyword>
<name>A0AAF0IML7_9EURO</name>
<dbReference type="AlphaFoldDB" id="A0AAF0IML7"/>
<feature type="compositionally biased region" description="Polar residues" evidence="1">
    <location>
        <begin position="193"/>
        <end position="206"/>
    </location>
</feature>
<protein>
    <recommendedName>
        <fullName evidence="5">GPI anchored serine-threonine rich protein</fullName>
    </recommendedName>
</protein>
<feature type="chain" id="PRO_5041933738" description="GPI anchored serine-threonine rich protein" evidence="2">
    <location>
        <begin position="23"/>
        <end position="231"/>
    </location>
</feature>
<feature type="signal peptide" evidence="2">
    <location>
        <begin position="1"/>
        <end position="22"/>
    </location>
</feature>
<accession>A0AAF0IML7</accession>
<evidence type="ECO:0000313" key="3">
    <source>
        <dbReference type="EMBL" id="WEW61812.1"/>
    </source>
</evidence>
<sequence>MFFKASVILVGTLAVASQALEAASHDSNGVLDILKRQTTVCKPVPPPVTCERSCGAGYIQCVYETMCYNPGAGESCCSNGSKSLLVMVHTFSSSPPNMTKTEYCPKGTYCTDGGCCPNGKTLEECGATHSLSVIPPGQSQSSTQGSSSTSGGSPQSQTTTPQTTSTAKSSSSVVPTGTGKPGSPGSPGSPGTNATVTNPSPPRQTVNAASKVQGAAMALGLGAVGLLVALI</sequence>
<keyword evidence="4" id="KW-1185">Reference proteome</keyword>
<feature type="region of interest" description="Disordered" evidence="1">
    <location>
        <begin position="133"/>
        <end position="206"/>
    </location>
</feature>
<evidence type="ECO:0008006" key="5">
    <source>
        <dbReference type="Google" id="ProtNLM"/>
    </source>
</evidence>
<reference evidence="3" key="1">
    <citation type="submission" date="2023-03" db="EMBL/GenBank/DDBJ databases">
        <title>Emydomyces testavorans Genome Sequence.</title>
        <authorList>
            <person name="Hoyer L."/>
        </authorList>
    </citation>
    <scope>NUCLEOTIDE SEQUENCE</scope>
    <source>
        <strain evidence="3">16-2883</strain>
    </source>
</reference>
<evidence type="ECO:0000256" key="1">
    <source>
        <dbReference type="SAM" id="MobiDB-lite"/>
    </source>
</evidence>
<dbReference type="EMBL" id="CP120631">
    <property type="protein sequence ID" value="WEW61812.1"/>
    <property type="molecule type" value="Genomic_DNA"/>
</dbReference>
<organism evidence="3 4">
    <name type="scientific">Emydomyces testavorans</name>
    <dbReference type="NCBI Taxonomy" id="2070801"/>
    <lineage>
        <taxon>Eukaryota</taxon>
        <taxon>Fungi</taxon>
        <taxon>Dikarya</taxon>
        <taxon>Ascomycota</taxon>
        <taxon>Pezizomycotina</taxon>
        <taxon>Eurotiomycetes</taxon>
        <taxon>Eurotiomycetidae</taxon>
        <taxon>Onygenales</taxon>
        <taxon>Nannizziopsiaceae</taxon>
        <taxon>Emydomyces</taxon>
    </lineage>
</organism>